<dbReference type="Gene3D" id="1.20.81.30">
    <property type="entry name" value="Type II secretion system (T2SS), domain F"/>
    <property type="match status" value="2"/>
</dbReference>
<keyword evidence="5 7" id="KW-1133">Transmembrane helix</keyword>
<name>A0ABW2BQR6_9HYPH</name>
<comment type="caution">
    <text evidence="9">The sequence shown here is derived from an EMBL/GenBank/DDBJ whole genome shotgun (WGS) entry which is preliminary data.</text>
</comment>
<keyword evidence="4 7" id="KW-0812">Transmembrane</keyword>
<dbReference type="PRINTS" id="PR00812">
    <property type="entry name" value="BCTERIALGSPF"/>
</dbReference>
<gene>
    <name evidence="9" type="ORF">ACFQE0_20020</name>
</gene>
<reference evidence="10" key="1">
    <citation type="journal article" date="2019" name="Int. J. Syst. Evol. Microbiol.">
        <title>The Global Catalogue of Microorganisms (GCM) 10K type strain sequencing project: providing services to taxonomists for standard genome sequencing and annotation.</title>
        <authorList>
            <consortium name="The Broad Institute Genomics Platform"/>
            <consortium name="The Broad Institute Genome Sequencing Center for Infectious Disease"/>
            <person name="Wu L."/>
            <person name="Ma J."/>
        </authorList>
    </citation>
    <scope>NUCLEOTIDE SEQUENCE [LARGE SCALE GENOMIC DNA]</scope>
    <source>
        <strain evidence="10">CCUG 48316</strain>
    </source>
</reference>
<protein>
    <submittedName>
        <fullName evidence="9">Type II secretion system F family protein</fullName>
    </submittedName>
</protein>
<accession>A0ABW2BQR6</accession>
<dbReference type="Proteomes" id="UP001596292">
    <property type="component" value="Unassembled WGS sequence"/>
</dbReference>
<evidence type="ECO:0000313" key="9">
    <source>
        <dbReference type="EMBL" id="MFC6791681.1"/>
    </source>
</evidence>
<feature type="transmembrane region" description="Helical" evidence="7">
    <location>
        <begin position="169"/>
        <end position="196"/>
    </location>
</feature>
<feature type="domain" description="Type II secretion system protein GspF" evidence="8">
    <location>
        <begin position="274"/>
        <end position="393"/>
    </location>
</feature>
<comment type="subcellular location">
    <subcellularLocation>
        <location evidence="1">Cell membrane</location>
        <topology evidence="1">Multi-pass membrane protein</topology>
    </subcellularLocation>
</comment>
<dbReference type="InterPro" id="IPR003004">
    <property type="entry name" value="GspF/PilC"/>
</dbReference>
<dbReference type="EMBL" id="JBHSWN010000001">
    <property type="protein sequence ID" value="MFC6791681.1"/>
    <property type="molecule type" value="Genomic_DNA"/>
</dbReference>
<dbReference type="PANTHER" id="PTHR30012">
    <property type="entry name" value="GENERAL SECRETION PATHWAY PROTEIN"/>
    <property type="match status" value="1"/>
</dbReference>
<dbReference type="InterPro" id="IPR042094">
    <property type="entry name" value="T2SS_GspF_sf"/>
</dbReference>
<evidence type="ECO:0000256" key="1">
    <source>
        <dbReference type="ARBA" id="ARBA00004651"/>
    </source>
</evidence>
<feature type="transmembrane region" description="Helical" evidence="7">
    <location>
        <begin position="370"/>
        <end position="397"/>
    </location>
</feature>
<keyword evidence="3" id="KW-1003">Cell membrane</keyword>
<dbReference type="PANTHER" id="PTHR30012:SF0">
    <property type="entry name" value="TYPE II SECRETION SYSTEM PROTEIN F-RELATED"/>
    <property type="match status" value="1"/>
</dbReference>
<keyword evidence="10" id="KW-1185">Reference proteome</keyword>
<evidence type="ECO:0000256" key="6">
    <source>
        <dbReference type="ARBA" id="ARBA00023136"/>
    </source>
</evidence>
<evidence type="ECO:0000313" key="10">
    <source>
        <dbReference type="Proteomes" id="UP001596292"/>
    </source>
</evidence>
<dbReference type="RefSeq" id="WP_378972799.1">
    <property type="nucleotide sequence ID" value="NZ_JBHSWN010000001.1"/>
</dbReference>
<evidence type="ECO:0000256" key="7">
    <source>
        <dbReference type="SAM" id="Phobius"/>
    </source>
</evidence>
<evidence type="ECO:0000256" key="2">
    <source>
        <dbReference type="ARBA" id="ARBA00005745"/>
    </source>
</evidence>
<evidence type="ECO:0000256" key="5">
    <source>
        <dbReference type="ARBA" id="ARBA00022989"/>
    </source>
</evidence>
<comment type="similarity">
    <text evidence="2">Belongs to the GSP F family.</text>
</comment>
<evidence type="ECO:0000259" key="8">
    <source>
        <dbReference type="Pfam" id="PF00482"/>
    </source>
</evidence>
<evidence type="ECO:0000256" key="4">
    <source>
        <dbReference type="ARBA" id="ARBA00022692"/>
    </source>
</evidence>
<dbReference type="Pfam" id="PF00482">
    <property type="entry name" value="T2SSF"/>
    <property type="match status" value="2"/>
</dbReference>
<keyword evidence="6 7" id="KW-0472">Membrane</keyword>
<feature type="domain" description="Type II secretion system protein GspF" evidence="8">
    <location>
        <begin position="71"/>
        <end position="193"/>
    </location>
</feature>
<evidence type="ECO:0000256" key="3">
    <source>
        <dbReference type="ARBA" id="ARBA00022475"/>
    </source>
</evidence>
<sequence length="404" mass="42758">MGRFAYRAYSADGRTRSGQVEAQTRQRAVAQLQGEGLRVFAIEPAAAGPDAFWKRDLFGRDRVNDAARVAFLREFGTLLGAGLTVDRALRLTERQASKALQPVLADLLERVVGGASLSRAMAAHRQAFPSDMADIIRAGEATGTLTDVIASLTVSVERRDAVRRHLTSAMIYPSLLILMAIGTVAMIVGVLVPALAPMFEGSGQAPPFAIRAAGAFGAFVSAWWPILTGGSVLALVLLARLWPRPGFARARSSLALRLPLVREVVVGIEMGRICRVLATLLQAQVPVPDAVAATKPLAGNRLFRLALDEAGQRLVEGGSLASGLARLRPYAPSTINLIASGEQVNRLGSVLGHAADMHETQTRQRIDGMLALFTPLVTVAIGALIGGLIISVMGAILSVGQLAQ</sequence>
<proteinExistence type="inferred from homology"/>
<feature type="transmembrane region" description="Helical" evidence="7">
    <location>
        <begin position="216"/>
        <end position="242"/>
    </location>
</feature>
<organism evidence="9 10">
    <name type="scientific">Methylobacterium komagatae</name>
    <dbReference type="NCBI Taxonomy" id="374425"/>
    <lineage>
        <taxon>Bacteria</taxon>
        <taxon>Pseudomonadati</taxon>
        <taxon>Pseudomonadota</taxon>
        <taxon>Alphaproteobacteria</taxon>
        <taxon>Hyphomicrobiales</taxon>
        <taxon>Methylobacteriaceae</taxon>
        <taxon>Methylobacterium</taxon>
    </lineage>
</organism>
<dbReference type="InterPro" id="IPR018076">
    <property type="entry name" value="T2SS_GspF_dom"/>
</dbReference>